<feature type="domain" description="ATP-dependent DNA ligase family profile" evidence="6">
    <location>
        <begin position="118"/>
        <end position="208"/>
    </location>
</feature>
<dbReference type="NCBIfam" id="NF006078">
    <property type="entry name" value="PRK08224.1"/>
    <property type="match status" value="1"/>
</dbReference>
<sequence length="379" mass="42167">MPPVRPMLAKAVKGIPDPAKHGGLVFEPKWDGFRCLVFRDGDEVELTSRNTKPLTRYFPEVVEAVKRQLPERCVVDGELFVASTSPDGDRLEFEVLQERIHPAASRVKLLSETTPAGFVVFDLLALGDTSYVDRPLRERRATLEEAFADLDGPCYLTRTTSDPAEAERWFEQFEGAGLDGVIAKSLDAPYTPNGRTMMKIKHERTADVVVCGYREHKTSTPEQPLLGSLLLGLHDDQGRLQHVGVSASFTAARRAELIEELQELVCPIEEHPWSAWAGDAIANPDRMPGTQSRWSGGKDLSFTPLRPERVLEVKYDAMEGRRFRHTAHFKRWRPDREAESCDYGQLEQPVRYDLGSVLSGVSTGPGAAPVKGNEGETDG</sequence>
<evidence type="ECO:0000256" key="4">
    <source>
        <dbReference type="ARBA" id="ARBA00034003"/>
    </source>
</evidence>
<gene>
    <name evidence="7" type="ORF">SAMN05216561_10741</name>
</gene>
<name>A0A1I3H5I5_9ACTN</name>
<evidence type="ECO:0000256" key="2">
    <source>
        <dbReference type="ARBA" id="ARBA00012727"/>
    </source>
</evidence>
<evidence type="ECO:0000259" key="6">
    <source>
        <dbReference type="PROSITE" id="PS50160"/>
    </source>
</evidence>
<dbReference type="GO" id="GO:0003910">
    <property type="term" value="F:DNA ligase (ATP) activity"/>
    <property type="evidence" value="ECO:0007669"/>
    <property type="project" value="UniProtKB-EC"/>
</dbReference>
<dbReference type="OrthoDB" id="9770771at2"/>
<dbReference type="InterPro" id="IPR044117">
    <property type="entry name" value="OBF_LigC-like"/>
</dbReference>
<dbReference type="Proteomes" id="UP000198649">
    <property type="component" value="Unassembled WGS sequence"/>
</dbReference>
<dbReference type="PROSITE" id="PS50160">
    <property type="entry name" value="DNA_LIGASE_A3"/>
    <property type="match status" value="1"/>
</dbReference>
<evidence type="ECO:0000256" key="3">
    <source>
        <dbReference type="ARBA" id="ARBA00022598"/>
    </source>
</evidence>
<dbReference type="InterPro" id="IPR050191">
    <property type="entry name" value="ATP-dep_DNA_ligase"/>
</dbReference>
<dbReference type="CDD" id="cd07970">
    <property type="entry name" value="OBF_DNA_ligase_LigC"/>
    <property type="match status" value="1"/>
</dbReference>
<dbReference type="InterPro" id="IPR044119">
    <property type="entry name" value="Adenylation_LigC-like"/>
</dbReference>
<accession>A0A1I3H5I5</accession>
<dbReference type="Pfam" id="PF01068">
    <property type="entry name" value="DNA_ligase_A_M"/>
    <property type="match status" value="1"/>
</dbReference>
<reference evidence="7 8" key="1">
    <citation type="submission" date="2016-10" db="EMBL/GenBank/DDBJ databases">
        <authorList>
            <person name="de Groot N.N."/>
        </authorList>
    </citation>
    <scope>NUCLEOTIDE SEQUENCE [LARGE SCALE GENOMIC DNA]</scope>
    <source>
        <strain evidence="7 8">CGMCC 1.11156</strain>
    </source>
</reference>
<evidence type="ECO:0000256" key="1">
    <source>
        <dbReference type="ARBA" id="ARBA00007572"/>
    </source>
</evidence>
<evidence type="ECO:0000313" key="8">
    <source>
        <dbReference type="Proteomes" id="UP000198649"/>
    </source>
</evidence>
<dbReference type="GO" id="GO:0005524">
    <property type="term" value="F:ATP binding"/>
    <property type="evidence" value="ECO:0007669"/>
    <property type="project" value="InterPro"/>
</dbReference>
<dbReference type="EMBL" id="FOQG01000007">
    <property type="protein sequence ID" value="SFI30931.1"/>
    <property type="molecule type" value="Genomic_DNA"/>
</dbReference>
<dbReference type="PANTHER" id="PTHR45674">
    <property type="entry name" value="DNA LIGASE 1/3 FAMILY MEMBER"/>
    <property type="match status" value="1"/>
</dbReference>
<proteinExistence type="inferred from homology"/>
<dbReference type="InterPro" id="IPR012310">
    <property type="entry name" value="DNA_ligase_ATP-dep_cent"/>
</dbReference>
<dbReference type="GO" id="GO:0006310">
    <property type="term" value="P:DNA recombination"/>
    <property type="evidence" value="ECO:0007669"/>
    <property type="project" value="InterPro"/>
</dbReference>
<dbReference type="STRING" id="1005945.SAMN05216561_10741"/>
<dbReference type="Pfam" id="PF04679">
    <property type="entry name" value="DNA_ligase_A_C"/>
    <property type="match status" value="1"/>
</dbReference>
<dbReference type="GO" id="GO:0006281">
    <property type="term" value="P:DNA repair"/>
    <property type="evidence" value="ECO:0007669"/>
    <property type="project" value="InterPro"/>
</dbReference>
<dbReference type="EC" id="6.5.1.1" evidence="2"/>
<dbReference type="PANTHER" id="PTHR45674:SF4">
    <property type="entry name" value="DNA LIGASE 1"/>
    <property type="match status" value="1"/>
</dbReference>
<dbReference type="Gene3D" id="3.30.470.30">
    <property type="entry name" value="DNA ligase/mRNA capping enzyme"/>
    <property type="match status" value="1"/>
</dbReference>
<dbReference type="InterPro" id="IPR012309">
    <property type="entry name" value="DNA_ligase_ATP-dep_C"/>
</dbReference>
<comment type="similarity">
    <text evidence="1">Belongs to the ATP-dependent DNA ligase family.</text>
</comment>
<dbReference type="Gene3D" id="2.40.50.140">
    <property type="entry name" value="Nucleic acid-binding proteins"/>
    <property type="match status" value="1"/>
</dbReference>
<dbReference type="InterPro" id="IPR012340">
    <property type="entry name" value="NA-bd_OB-fold"/>
</dbReference>
<dbReference type="SUPFAM" id="SSF50249">
    <property type="entry name" value="Nucleic acid-binding proteins"/>
    <property type="match status" value="1"/>
</dbReference>
<dbReference type="InterPro" id="IPR016059">
    <property type="entry name" value="DNA_ligase_ATP-dep_CS"/>
</dbReference>
<feature type="region of interest" description="Disordered" evidence="5">
    <location>
        <begin position="357"/>
        <end position="379"/>
    </location>
</feature>
<protein>
    <recommendedName>
        <fullName evidence="2">DNA ligase (ATP)</fullName>
        <ecNumber evidence="2">6.5.1.1</ecNumber>
    </recommendedName>
</protein>
<dbReference type="PROSITE" id="PS00697">
    <property type="entry name" value="DNA_LIGASE_A1"/>
    <property type="match status" value="1"/>
</dbReference>
<evidence type="ECO:0000313" key="7">
    <source>
        <dbReference type="EMBL" id="SFI30931.1"/>
    </source>
</evidence>
<evidence type="ECO:0000256" key="5">
    <source>
        <dbReference type="SAM" id="MobiDB-lite"/>
    </source>
</evidence>
<dbReference type="CDD" id="cd07905">
    <property type="entry name" value="Adenylation_DNA_ligase_LigC"/>
    <property type="match status" value="1"/>
</dbReference>
<keyword evidence="8" id="KW-1185">Reference proteome</keyword>
<dbReference type="AlphaFoldDB" id="A0A1I3H5I5"/>
<organism evidence="7 8">
    <name type="scientific">Nocardioides psychrotolerans</name>
    <dbReference type="NCBI Taxonomy" id="1005945"/>
    <lineage>
        <taxon>Bacteria</taxon>
        <taxon>Bacillati</taxon>
        <taxon>Actinomycetota</taxon>
        <taxon>Actinomycetes</taxon>
        <taxon>Propionibacteriales</taxon>
        <taxon>Nocardioidaceae</taxon>
        <taxon>Nocardioides</taxon>
    </lineage>
</organism>
<keyword evidence="3 7" id="KW-0436">Ligase</keyword>
<dbReference type="SUPFAM" id="SSF56091">
    <property type="entry name" value="DNA ligase/mRNA capping enzyme, catalytic domain"/>
    <property type="match status" value="1"/>
</dbReference>
<comment type="catalytic activity">
    <reaction evidence="4">
        <text>ATP + (deoxyribonucleotide)n-3'-hydroxyl + 5'-phospho-(deoxyribonucleotide)m = (deoxyribonucleotide)n+m + AMP + diphosphate.</text>
        <dbReference type="EC" id="6.5.1.1"/>
    </reaction>
</comment>